<evidence type="ECO:0000256" key="6">
    <source>
        <dbReference type="SAM" id="Phobius"/>
    </source>
</evidence>
<dbReference type="Gene3D" id="1.20.1080.10">
    <property type="entry name" value="Glycerol uptake facilitator protein"/>
    <property type="match status" value="1"/>
</dbReference>
<protein>
    <submittedName>
        <fullName evidence="7">Formate transporter</fullName>
    </submittedName>
</protein>
<evidence type="ECO:0000256" key="5">
    <source>
        <dbReference type="ARBA" id="ARBA00049660"/>
    </source>
</evidence>
<proteinExistence type="inferred from homology"/>
<feature type="transmembrane region" description="Helical" evidence="6">
    <location>
        <begin position="253"/>
        <end position="280"/>
    </location>
</feature>
<feature type="transmembrane region" description="Helical" evidence="6">
    <location>
        <begin position="220"/>
        <end position="241"/>
    </location>
</feature>
<feature type="transmembrane region" description="Helical" evidence="6">
    <location>
        <begin position="124"/>
        <end position="153"/>
    </location>
</feature>
<dbReference type="GO" id="GO:0015499">
    <property type="term" value="F:formate transmembrane transporter activity"/>
    <property type="evidence" value="ECO:0007669"/>
    <property type="project" value="TreeGrafter"/>
</dbReference>
<dbReference type="RefSeq" id="WP_176973916.1">
    <property type="nucleotide sequence ID" value="NZ_FNOY01000010.1"/>
</dbReference>
<evidence type="ECO:0000313" key="7">
    <source>
        <dbReference type="EMBL" id="SDX85294.1"/>
    </source>
</evidence>
<sequence>MKESEQPTISSNEQVIQSSIVAESLSGGGGHAGENVTTASSSASVAAGSMGAAPAKGGDASALDQVLPPQMGRDLVEDAVKKSKFNVSQILVRGFLCTPFLAYATALTALLVSQGWTTAAAGLIFPVGYIMLAMLGLEMATGSFSVMPMAMFAGRIKLPSVVRNWSWTFVANLVGGIFFAWLLWFSLTKGGSTEPSGVLTTLAKLAEKKASYSEFGMNGWLAAVGMGVLCNWLVSLGPVFAKASRSVPGKVMLIWLPIATFFALGFEHAVVNMFVFPIGILSGADVTISQWWWWNQIPVTIGNILGAVIFNSMLWYRTHSA</sequence>
<dbReference type="EMBL" id="FNOY01000010">
    <property type="protein sequence ID" value="SDX85294.1"/>
    <property type="molecule type" value="Genomic_DNA"/>
</dbReference>
<reference evidence="7 8" key="1">
    <citation type="submission" date="2016-10" db="EMBL/GenBank/DDBJ databases">
        <authorList>
            <person name="de Groot N.N."/>
        </authorList>
    </citation>
    <scope>NUCLEOTIDE SEQUENCE [LARGE SCALE GENOMIC DNA]</scope>
    <source>
        <strain evidence="7 8">Nm1</strain>
    </source>
</reference>
<evidence type="ECO:0000313" key="8">
    <source>
        <dbReference type="Proteomes" id="UP000198640"/>
    </source>
</evidence>
<keyword evidence="8" id="KW-1185">Reference proteome</keyword>
<dbReference type="InterPro" id="IPR023271">
    <property type="entry name" value="Aquaporin-like"/>
</dbReference>
<dbReference type="STRING" id="44576.SAMN05421881_101041"/>
<dbReference type="PANTHER" id="PTHR30520:SF6">
    <property type="entry name" value="FORMATE_NITRATE FAMILY TRANSPORTER (EUROFUNG)"/>
    <property type="match status" value="1"/>
</dbReference>
<evidence type="ECO:0000256" key="2">
    <source>
        <dbReference type="ARBA" id="ARBA00022692"/>
    </source>
</evidence>
<keyword evidence="4 6" id="KW-0472">Membrane</keyword>
<organism evidence="7 8">
    <name type="scientific">Nitrosomonas halophila</name>
    <dbReference type="NCBI Taxonomy" id="44576"/>
    <lineage>
        <taxon>Bacteria</taxon>
        <taxon>Pseudomonadati</taxon>
        <taxon>Pseudomonadota</taxon>
        <taxon>Betaproteobacteria</taxon>
        <taxon>Nitrosomonadales</taxon>
        <taxon>Nitrosomonadaceae</taxon>
        <taxon>Nitrosomonas</taxon>
    </lineage>
</organism>
<name>A0A1H3F539_9PROT</name>
<dbReference type="Proteomes" id="UP000198640">
    <property type="component" value="Unassembled WGS sequence"/>
</dbReference>
<evidence type="ECO:0000256" key="4">
    <source>
        <dbReference type="ARBA" id="ARBA00023136"/>
    </source>
</evidence>
<dbReference type="PANTHER" id="PTHR30520">
    <property type="entry name" value="FORMATE TRANSPORTER-RELATED"/>
    <property type="match status" value="1"/>
</dbReference>
<comment type="subcellular location">
    <subcellularLocation>
        <location evidence="1">Membrane</location>
        <topology evidence="1">Multi-pass membrane protein</topology>
    </subcellularLocation>
</comment>
<keyword evidence="2 6" id="KW-0812">Transmembrane</keyword>
<feature type="transmembrane region" description="Helical" evidence="6">
    <location>
        <begin position="292"/>
        <end position="316"/>
    </location>
</feature>
<comment type="similarity">
    <text evidence="5">Belongs to the FNT transporter (TC 1.A.16) family.</text>
</comment>
<dbReference type="Pfam" id="PF01226">
    <property type="entry name" value="Form_Nir_trans"/>
    <property type="match status" value="1"/>
</dbReference>
<dbReference type="GO" id="GO:0005886">
    <property type="term" value="C:plasma membrane"/>
    <property type="evidence" value="ECO:0007669"/>
    <property type="project" value="TreeGrafter"/>
</dbReference>
<dbReference type="InterPro" id="IPR000292">
    <property type="entry name" value="For/NO2_transpt"/>
</dbReference>
<evidence type="ECO:0000256" key="1">
    <source>
        <dbReference type="ARBA" id="ARBA00004141"/>
    </source>
</evidence>
<keyword evidence="3 6" id="KW-1133">Transmembrane helix</keyword>
<dbReference type="AlphaFoldDB" id="A0A1H3F539"/>
<feature type="transmembrane region" description="Helical" evidence="6">
    <location>
        <begin position="165"/>
        <end position="187"/>
    </location>
</feature>
<evidence type="ECO:0000256" key="3">
    <source>
        <dbReference type="ARBA" id="ARBA00022989"/>
    </source>
</evidence>
<gene>
    <name evidence="7" type="ORF">SAMN05421881_101041</name>
</gene>
<accession>A0A1H3F539</accession>
<feature type="transmembrane region" description="Helical" evidence="6">
    <location>
        <begin position="90"/>
        <end position="112"/>
    </location>
</feature>